<name>D8SCR1_SELML</name>
<dbReference type="GO" id="GO:0035999">
    <property type="term" value="P:tetrahydrofolate interconversion"/>
    <property type="evidence" value="ECO:0000318"/>
    <property type="project" value="GO_Central"/>
</dbReference>
<keyword evidence="3" id="KW-0554">One-carbon metabolism</keyword>
<dbReference type="PRINTS" id="PR00085">
    <property type="entry name" value="THFDHDRGNASE"/>
</dbReference>
<dbReference type="FunFam" id="3.40.50.10860:FF:000005">
    <property type="entry name" value="C-1-tetrahydrofolate synthase, cytoplasmic, putative"/>
    <property type="match status" value="1"/>
</dbReference>
<dbReference type="OMA" id="ICIINRS"/>
<comment type="function">
    <text evidence="10">Catalyzes the oxidation of 5,10-methylenetetrahydrofolate to 5,10-methenyltetrahydrofolate and then the hydrolysis of 5,10-methenyltetrahydrofolate to 10-formyltetrahydrofolate.</text>
</comment>
<evidence type="ECO:0000256" key="1">
    <source>
        <dbReference type="ARBA" id="ARBA00004777"/>
    </source>
</evidence>
<dbReference type="OrthoDB" id="1845775at2759"/>
<keyword evidence="6" id="KW-0560">Oxidoreductase</keyword>
<evidence type="ECO:0000256" key="3">
    <source>
        <dbReference type="ARBA" id="ARBA00022563"/>
    </source>
</evidence>
<dbReference type="HAMAP" id="MF_01576">
    <property type="entry name" value="THF_DHG_CYH"/>
    <property type="match status" value="1"/>
</dbReference>
<evidence type="ECO:0000259" key="13">
    <source>
        <dbReference type="Pfam" id="PF02882"/>
    </source>
</evidence>
<proteinExistence type="inferred from homology"/>
<dbReference type="GO" id="GO:0009853">
    <property type="term" value="P:photorespiration"/>
    <property type="evidence" value="ECO:0007669"/>
    <property type="project" value="UniProtKB-KW"/>
</dbReference>
<dbReference type="Proteomes" id="UP000001514">
    <property type="component" value="Unassembled WGS sequence"/>
</dbReference>
<dbReference type="InterPro" id="IPR020630">
    <property type="entry name" value="THF_DH/CycHdrlase_cat_dom"/>
</dbReference>
<keyword evidence="4" id="KW-0378">Hydrolase</keyword>
<dbReference type="KEGG" id="smo:SELMODRAFT_114081"/>
<keyword evidence="8" id="KW-0511">Multifunctional enzyme</keyword>
<keyword evidence="5" id="KW-0521">NADP</keyword>
<evidence type="ECO:0000256" key="8">
    <source>
        <dbReference type="ARBA" id="ARBA00023268"/>
    </source>
</evidence>
<comment type="catalytic activity">
    <reaction evidence="9">
        <text>(6R)-5,10-methylene-5,6,7,8-tetrahydrofolate + NADP(+) = (6R)-5,10-methenyltetrahydrofolate + NADPH</text>
        <dbReference type="Rhea" id="RHEA:22812"/>
        <dbReference type="ChEBI" id="CHEBI:15636"/>
        <dbReference type="ChEBI" id="CHEBI:57455"/>
        <dbReference type="ChEBI" id="CHEBI:57783"/>
        <dbReference type="ChEBI" id="CHEBI:58349"/>
        <dbReference type="EC" id="1.5.1.5"/>
    </reaction>
</comment>
<dbReference type="PROSITE" id="PS00767">
    <property type="entry name" value="THF_DHG_CYH_2"/>
    <property type="match status" value="1"/>
</dbReference>
<comment type="similarity">
    <text evidence="11">Belongs to the tetrahydrofolate dehydrogenase/cyclohydrolase family.</text>
</comment>
<keyword evidence="7" id="KW-0601">Photorespiration</keyword>
<dbReference type="InterPro" id="IPR046346">
    <property type="entry name" value="Aminoacid_DH-like_N_sf"/>
</dbReference>
<evidence type="ECO:0000256" key="2">
    <source>
        <dbReference type="ARBA" id="ARBA00011738"/>
    </source>
</evidence>
<dbReference type="SUPFAM" id="SSF51735">
    <property type="entry name" value="NAD(P)-binding Rossmann-fold domains"/>
    <property type="match status" value="1"/>
</dbReference>
<sequence length="294" mass="31815">MDGRLIAQEIKDDIAETIRTGGAEVGFARPGLAVLQVGDSPQSQAYIHNLRTACTEVGIKSFASQLPETATLQAIIQALRTFNGDESVHGIVVQLPLPKKIRPETVLQEISLEKDVDGLHPLNLAKLALDDFQPSFVPCTSRACLELLTRYKFQVERRKVVVIGCSNVVGLPTALLLQRHNATVTIVDKHTPKPAEIARTADILVAATGNANLVRRNWIKPGAVVIDIGMNQVKDPSSEEGFRFVGDVCYEEAEKVATAITPVPGGVGPITIAMVLSNTLLAAQRRDHAKRKPL</sequence>
<dbReference type="STRING" id="88036.D8SCR1"/>
<dbReference type="InterPro" id="IPR020631">
    <property type="entry name" value="THF_DH/CycHdrlase_NAD-bd_dom"/>
</dbReference>
<comment type="pathway">
    <text evidence="1">One-carbon metabolism; tetrahydrofolate interconversion.</text>
</comment>
<accession>D8SCR1</accession>
<dbReference type="EMBL" id="GL377612">
    <property type="protein sequence ID" value="EFJ17756.1"/>
    <property type="molecule type" value="Genomic_DNA"/>
</dbReference>
<dbReference type="InterPro" id="IPR036291">
    <property type="entry name" value="NAD(P)-bd_dom_sf"/>
</dbReference>
<evidence type="ECO:0000256" key="4">
    <source>
        <dbReference type="ARBA" id="ARBA00022801"/>
    </source>
</evidence>
<dbReference type="InterPro" id="IPR020867">
    <property type="entry name" value="THF_DH/CycHdrlase_CS"/>
</dbReference>
<dbReference type="AlphaFoldDB" id="D8SCR1"/>
<evidence type="ECO:0000256" key="5">
    <source>
        <dbReference type="ARBA" id="ARBA00022857"/>
    </source>
</evidence>
<dbReference type="GO" id="GO:0005829">
    <property type="term" value="C:cytosol"/>
    <property type="evidence" value="ECO:0000318"/>
    <property type="project" value="GO_Central"/>
</dbReference>
<feature type="domain" description="Tetrahydrofolate dehydrogenase/cyclohydrolase catalytic" evidence="12">
    <location>
        <begin position="1"/>
        <end position="117"/>
    </location>
</feature>
<dbReference type="PANTHER" id="PTHR48099">
    <property type="entry name" value="C-1-TETRAHYDROFOLATE SYNTHASE, CYTOPLASMIC-RELATED"/>
    <property type="match status" value="1"/>
</dbReference>
<evidence type="ECO:0000256" key="11">
    <source>
        <dbReference type="ARBA" id="ARBA00061364"/>
    </source>
</evidence>
<evidence type="ECO:0000313" key="15">
    <source>
        <dbReference type="Proteomes" id="UP000001514"/>
    </source>
</evidence>
<organism evidence="15">
    <name type="scientific">Selaginella moellendorffii</name>
    <name type="common">Spikemoss</name>
    <dbReference type="NCBI Taxonomy" id="88036"/>
    <lineage>
        <taxon>Eukaryota</taxon>
        <taxon>Viridiplantae</taxon>
        <taxon>Streptophyta</taxon>
        <taxon>Embryophyta</taxon>
        <taxon>Tracheophyta</taxon>
        <taxon>Lycopodiopsida</taxon>
        <taxon>Selaginellales</taxon>
        <taxon>Selaginellaceae</taxon>
        <taxon>Selaginella</taxon>
    </lineage>
</organism>
<dbReference type="Pfam" id="PF00763">
    <property type="entry name" value="THF_DHG_CYH"/>
    <property type="match status" value="1"/>
</dbReference>
<protein>
    <submittedName>
        <fullName evidence="14">Uncharacterized protein</fullName>
    </submittedName>
</protein>
<dbReference type="HOGENOM" id="CLU_034045_1_2_1"/>
<dbReference type="Gene3D" id="3.40.50.10860">
    <property type="entry name" value="Leucine Dehydrogenase, chain A, domain 1"/>
    <property type="match status" value="1"/>
</dbReference>
<dbReference type="eggNOG" id="KOG0089">
    <property type="taxonomic scope" value="Eukaryota"/>
</dbReference>
<comment type="subunit">
    <text evidence="2">Homodimer.</text>
</comment>
<evidence type="ECO:0000313" key="14">
    <source>
        <dbReference type="EMBL" id="EFJ17756.1"/>
    </source>
</evidence>
<evidence type="ECO:0000256" key="10">
    <source>
        <dbReference type="ARBA" id="ARBA00058319"/>
    </source>
</evidence>
<evidence type="ECO:0000259" key="12">
    <source>
        <dbReference type="Pfam" id="PF00763"/>
    </source>
</evidence>
<dbReference type="InterPro" id="IPR000672">
    <property type="entry name" value="THF_DH/CycHdrlase"/>
</dbReference>
<dbReference type="SUPFAM" id="SSF53223">
    <property type="entry name" value="Aminoacid dehydrogenase-like, N-terminal domain"/>
    <property type="match status" value="1"/>
</dbReference>
<dbReference type="CDD" id="cd01080">
    <property type="entry name" value="NAD_bind_m-THF_DH_Cyclohyd"/>
    <property type="match status" value="1"/>
</dbReference>
<dbReference type="PANTHER" id="PTHR48099:SF5">
    <property type="entry name" value="C-1-TETRAHYDROFOLATE SYNTHASE, CYTOPLASMIC"/>
    <property type="match status" value="1"/>
</dbReference>
<gene>
    <name evidence="14" type="ORF">SELMODRAFT_114081</name>
</gene>
<dbReference type="InParanoid" id="D8SCR1"/>
<feature type="domain" description="Tetrahydrofolate dehydrogenase/cyclohydrolase NAD(P)-binding" evidence="13">
    <location>
        <begin position="138"/>
        <end position="286"/>
    </location>
</feature>
<dbReference type="GO" id="GO:0004488">
    <property type="term" value="F:methylenetetrahydrofolate dehydrogenase (NADP+) activity"/>
    <property type="evidence" value="ECO:0000318"/>
    <property type="project" value="GO_Central"/>
</dbReference>
<dbReference type="Gene3D" id="3.40.50.720">
    <property type="entry name" value="NAD(P)-binding Rossmann-like Domain"/>
    <property type="match status" value="1"/>
</dbReference>
<reference evidence="14 15" key="1">
    <citation type="journal article" date="2011" name="Science">
        <title>The Selaginella genome identifies genetic changes associated with the evolution of vascular plants.</title>
        <authorList>
            <person name="Banks J.A."/>
            <person name="Nishiyama T."/>
            <person name="Hasebe M."/>
            <person name="Bowman J.L."/>
            <person name="Gribskov M."/>
            <person name="dePamphilis C."/>
            <person name="Albert V.A."/>
            <person name="Aono N."/>
            <person name="Aoyama T."/>
            <person name="Ambrose B.A."/>
            <person name="Ashton N.W."/>
            <person name="Axtell M.J."/>
            <person name="Barker E."/>
            <person name="Barker M.S."/>
            <person name="Bennetzen J.L."/>
            <person name="Bonawitz N.D."/>
            <person name="Chapple C."/>
            <person name="Cheng C."/>
            <person name="Correa L.G."/>
            <person name="Dacre M."/>
            <person name="DeBarry J."/>
            <person name="Dreyer I."/>
            <person name="Elias M."/>
            <person name="Engstrom E.M."/>
            <person name="Estelle M."/>
            <person name="Feng L."/>
            <person name="Finet C."/>
            <person name="Floyd S.K."/>
            <person name="Frommer W.B."/>
            <person name="Fujita T."/>
            <person name="Gramzow L."/>
            <person name="Gutensohn M."/>
            <person name="Harholt J."/>
            <person name="Hattori M."/>
            <person name="Heyl A."/>
            <person name="Hirai T."/>
            <person name="Hiwatashi Y."/>
            <person name="Ishikawa M."/>
            <person name="Iwata M."/>
            <person name="Karol K.G."/>
            <person name="Koehler B."/>
            <person name="Kolukisaoglu U."/>
            <person name="Kubo M."/>
            <person name="Kurata T."/>
            <person name="Lalonde S."/>
            <person name="Li K."/>
            <person name="Li Y."/>
            <person name="Litt A."/>
            <person name="Lyons E."/>
            <person name="Manning G."/>
            <person name="Maruyama T."/>
            <person name="Michael T.P."/>
            <person name="Mikami K."/>
            <person name="Miyazaki S."/>
            <person name="Morinaga S."/>
            <person name="Murata T."/>
            <person name="Mueller-Roeber B."/>
            <person name="Nelson D.R."/>
            <person name="Obara M."/>
            <person name="Oguri Y."/>
            <person name="Olmstead R.G."/>
            <person name="Onodera N."/>
            <person name="Petersen B.L."/>
            <person name="Pils B."/>
            <person name="Prigge M."/>
            <person name="Rensing S.A."/>
            <person name="Riano-Pachon D.M."/>
            <person name="Roberts A.W."/>
            <person name="Sato Y."/>
            <person name="Scheller H.V."/>
            <person name="Schulz B."/>
            <person name="Schulz C."/>
            <person name="Shakirov E.V."/>
            <person name="Shibagaki N."/>
            <person name="Shinohara N."/>
            <person name="Shippen D.E."/>
            <person name="Soerensen I."/>
            <person name="Sotooka R."/>
            <person name="Sugimoto N."/>
            <person name="Sugita M."/>
            <person name="Sumikawa N."/>
            <person name="Tanurdzic M."/>
            <person name="Theissen G."/>
            <person name="Ulvskov P."/>
            <person name="Wakazuki S."/>
            <person name="Weng J.K."/>
            <person name="Willats W.W."/>
            <person name="Wipf D."/>
            <person name="Wolf P.G."/>
            <person name="Yang L."/>
            <person name="Zimmer A.D."/>
            <person name="Zhu Q."/>
            <person name="Mitros T."/>
            <person name="Hellsten U."/>
            <person name="Loque D."/>
            <person name="Otillar R."/>
            <person name="Salamov A."/>
            <person name="Schmutz J."/>
            <person name="Shapiro H."/>
            <person name="Lindquist E."/>
            <person name="Lucas S."/>
            <person name="Rokhsar D."/>
            <person name="Grigoriev I.V."/>
        </authorList>
    </citation>
    <scope>NUCLEOTIDE SEQUENCE [LARGE SCALE GENOMIC DNA]</scope>
</reference>
<dbReference type="GO" id="GO:0004477">
    <property type="term" value="F:methenyltetrahydrofolate cyclohydrolase activity"/>
    <property type="evidence" value="ECO:0000318"/>
    <property type="project" value="GO_Central"/>
</dbReference>
<evidence type="ECO:0000256" key="6">
    <source>
        <dbReference type="ARBA" id="ARBA00023002"/>
    </source>
</evidence>
<evidence type="ECO:0000256" key="9">
    <source>
        <dbReference type="ARBA" id="ARBA00052194"/>
    </source>
</evidence>
<keyword evidence="15" id="KW-1185">Reference proteome</keyword>
<dbReference type="Gramene" id="EFJ17756">
    <property type="protein sequence ID" value="EFJ17756"/>
    <property type="gene ID" value="SELMODRAFT_114081"/>
</dbReference>
<dbReference type="FunFam" id="3.40.50.720:FF:000006">
    <property type="entry name" value="Bifunctional protein FolD"/>
    <property type="match status" value="1"/>
</dbReference>
<dbReference type="Pfam" id="PF02882">
    <property type="entry name" value="THF_DHG_CYH_C"/>
    <property type="match status" value="1"/>
</dbReference>
<evidence type="ECO:0000256" key="7">
    <source>
        <dbReference type="ARBA" id="ARBA00023238"/>
    </source>
</evidence>